<evidence type="ECO:0000313" key="2">
    <source>
        <dbReference type="Proteomes" id="UP000253727"/>
    </source>
</evidence>
<dbReference type="Proteomes" id="UP000253727">
    <property type="component" value="Unassembled WGS sequence"/>
</dbReference>
<accession>A0A369Q443</accession>
<comment type="caution">
    <text evidence="1">The sequence shown here is derived from an EMBL/GenBank/DDBJ whole genome shotgun (WGS) entry which is preliminary data.</text>
</comment>
<protein>
    <submittedName>
        <fullName evidence="1">Uncharacterized protein</fullName>
    </submittedName>
</protein>
<dbReference type="AlphaFoldDB" id="A0A369Q443"/>
<sequence length="78" mass="7808">MIGRLIGAFVGSKAAKQTSAIGGSTGAVLGVLAPTILRRMSIPGMLAIGAGGYLVKKLADKKDQPVPADKNASTLSTV</sequence>
<dbReference type="RefSeq" id="WP_115365613.1">
    <property type="nucleotide sequence ID" value="NZ_QBKA01000002.1"/>
</dbReference>
<proteinExistence type="predicted"/>
<reference evidence="1 2" key="1">
    <citation type="submission" date="2018-04" db="EMBL/GenBank/DDBJ databases">
        <title>Altererythrobacter sp. HME9302 genome sequencing and assembly.</title>
        <authorList>
            <person name="Kang H."/>
            <person name="Kim H."/>
            <person name="Joh K."/>
        </authorList>
    </citation>
    <scope>NUCLEOTIDE SEQUENCE [LARGE SCALE GENOMIC DNA]</scope>
    <source>
        <strain evidence="1 2">HME9302</strain>
    </source>
</reference>
<evidence type="ECO:0000313" key="1">
    <source>
        <dbReference type="EMBL" id="RDC59220.1"/>
    </source>
</evidence>
<dbReference type="OrthoDB" id="7392176at2"/>
<gene>
    <name evidence="1" type="ORF">HME9302_00405</name>
</gene>
<name>A0A369Q443_9SPHN</name>
<organism evidence="1 2">
    <name type="scientific">Alteripontixanthobacter maritimus</name>
    <dbReference type="NCBI Taxonomy" id="2161824"/>
    <lineage>
        <taxon>Bacteria</taxon>
        <taxon>Pseudomonadati</taxon>
        <taxon>Pseudomonadota</taxon>
        <taxon>Alphaproteobacteria</taxon>
        <taxon>Sphingomonadales</taxon>
        <taxon>Erythrobacteraceae</taxon>
        <taxon>Alteripontixanthobacter</taxon>
    </lineage>
</organism>
<keyword evidence="2" id="KW-1185">Reference proteome</keyword>
<dbReference type="EMBL" id="QBKA01000002">
    <property type="protein sequence ID" value="RDC59220.1"/>
    <property type="molecule type" value="Genomic_DNA"/>
</dbReference>